<dbReference type="PANTHER" id="PTHR31371">
    <property type="entry name" value="BNAC09G50660D PROTEIN"/>
    <property type="match status" value="1"/>
</dbReference>
<organism evidence="3 4">
    <name type="scientific">Abrus precatorius</name>
    <name type="common">Indian licorice</name>
    <name type="synonym">Glycine abrus</name>
    <dbReference type="NCBI Taxonomy" id="3816"/>
    <lineage>
        <taxon>Eukaryota</taxon>
        <taxon>Viridiplantae</taxon>
        <taxon>Streptophyta</taxon>
        <taxon>Embryophyta</taxon>
        <taxon>Tracheophyta</taxon>
        <taxon>Spermatophyta</taxon>
        <taxon>Magnoliopsida</taxon>
        <taxon>eudicotyledons</taxon>
        <taxon>Gunneridae</taxon>
        <taxon>Pentapetalae</taxon>
        <taxon>rosids</taxon>
        <taxon>fabids</taxon>
        <taxon>Fabales</taxon>
        <taxon>Fabaceae</taxon>
        <taxon>Papilionoideae</taxon>
        <taxon>50 kb inversion clade</taxon>
        <taxon>NPAAA clade</taxon>
        <taxon>indigoferoid/millettioid clade</taxon>
        <taxon>Abreae</taxon>
        <taxon>Abrus</taxon>
    </lineage>
</organism>
<dbReference type="AlphaFoldDB" id="A0A8B8MFZ9"/>
<dbReference type="InterPro" id="IPR007700">
    <property type="entry name" value="DUF668"/>
</dbReference>
<dbReference type="KEGG" id="aprc:113873037"/>
<reference evidence="4" key="2">
    <citation type="submission" date="2025-08" db="UniProtKB">
        <authorList>
            <consortium name="RefSeq"/>
        </authorList>
    </citation>
    <scope>IDENTIFICATION</scope>
    <source>
        <tissue evidence="4">Young leaves</tissue>
    </source>
</reference>
<reference evidence="3" key="1">
    <citation type="journal article" date="2019" name="Toxins">
        <title>Detection of Abrin-Like and Prepropulchellin-Like Toxin Genes and Transcripts Using Whole Genome Sequencing and Full-Length Transcript Sequencing of Abrus precatorius.</title>
        <authorList>
            <person name="Hovde B.T."/>
            <person name="Daligault H.E."/>
            <person name="Hanschen E.R."/>
            <person name="Kunde Y.A."/>
            <person name="Johnson M.B."/>
            <person name="Starkenburg S.R."/>
            <person name="Johnson S.L."/>
        </authorList>
    </citation>
    <scope>NUCLEOTIDE SEQUENCE [LARGE SCALE GENOMIC DNA]</scope>
</reference>
<gene>
    <name evidence="4" type="primary">LOC113873037</name>
</gene>
<protein>
    <submittedName>
        <fullName evidence="4">Uncharacterized protein LOC113873037</fullName>
    </submittedName>
</protein>
<name>A0A8B8MFZ9_ABRPR</name>
<feature type="domain" description="DUF668" evidence="1">
    <location>
        <begin position="313"/>
        <end position="400"/>
    </location>
</feature>
<dbReference type="OrthoDB" id="2018987at2759"/>
<evidence type="ECO:0000259" key="2">
    <source>
        <dbReference type="Pfam" id="PF11961"/>
    </source>
</evidence>
<accession>A0A8B8MFZ9</accession>
<dbReference type="Pfam" id="PF11961">
    <property type="entry name" value="DUF3475"/>
    <property type="match status" value="1"/>
</dbReference>
<evidence type="ECO:0000313" key="4">
    <source>
        <dbReference type="RefSeq" id="XP_027366793.1"/>
    </source>
</evidence>
<evidence type="ECO:0000259" key="1">
    <source>
        <dbReference type="Pfam" id="PF05003"/>
    </source>
</evidence>
<dbReference type="PANTHER" id="PTHR31371:SF14">
    <property type="entry name" value="SIMILARITY TO UNKNOWN PROTEIN"/>
    <property type="match status" value="1"/>
</dbReference>
<evidence type="ECO:0000313" key="3">
    <source>
        <dbReference type="Proteomes" id="UP000694853"/>
    </source>
</evidence>
<keyword evidence="3" id="KW-1185">Reference proteome</keyword>
<dbReference type="Pfam" id="PF05003">
    <property type="entry name" value="DUF668"/>
    <property type="match status" value="1"/>
</dbReference>
<dbReference type="RefSeq" id="XP_027366793.1">
    <property type="nucleotide sequence ID" value="XM_027510992.1"/>
</dbReference>
<dbReference type="GO" id="GO:0045927">
    <property type="term" value="P:positive regulation of growth"/>
    <property type="evidence" value="ECO:0007669"/>
    <property type="project" value="InterPro"/>
</dbReference>
<dbReference type="InterPro" id="IPR021864">
    <property type="entry name" value="DUF3475"/>
</dbReference>
<dbReference type="GeneID" id="113873037"/>
<dbReference type="Proteomes" id="UP000694853">
    <property type="component" value="Unplaced"/>
</dbReference>
<proteinExistence type="predicted"/>
<sequence length="475" mass="53275">MALETLLVKVKTAISSSFDSVPPKLLKKKPSFKSKQNVGVLAFEIAGVMSKLLHLWQSLSDATIVRIRNDAVNLEGVRKIISNDESFLLGLACAEFAESLRLVANSVTRLSARCEDANLRSFQRAFLEFADLGRDPNGWALSGPKETEAKLKKVERYVTVTATLYRAMEELSVLENGFRKALNHSNNGDDNDVSFVGKDQQKLYELQQKIFWQKQEVKDLKDRSLWGRSFDRVVILLVRFSFTVLARIKVVFGIGHCVPSLSRTLSGSATVYPSDQNPKCGSMESWKLDEEEGDLGSGFFESNSKLLRTPPSTLGAAALALHYANLIIVMEKMIKSPHLVGVDARDDLYGMLPSSIRWSLRARLKGVGFCASDPLLASEWRDALGRILGWLSPLAHNMIKWQSERSFEHHNLVPKTNVLLLQTLFFANKDKTEAAITELLVGLNYIWRFEREMTAKALFDQCANSNPLFKFPKPS</sequence>
<feature type="domain" description="DUF3475" evidence="2">
    <location>
        <begin position="40"/>
        <end position="95"/>
    </location>
</feature>